<evidence type="ECO:0000256" key="3">
    <source>
        <dbReference type="ARBA" id="ARBA00023163"/>
    </source>
</evidence>
<dbReference type="EMBL" id="JAMBOL010000040">
    <property type="protein sequence ID" value="MCM3716510.1"/>
    <property type="molecule type" value="Genomic_DNA"/>
</dbReference>
<keyword evidence="3" id="KW-0804">Transcription</keyword>
<dbReference type="InterPro" id="IPR036390">
    <property type="entry name" value="WH_DNA-bd_sf"/>
</dbReference>
<dbReference type="PANTHER" id="PTHR30136:SF24">
    <property type="entry name" value="HTH-TYPE TRANSCRIPTIONAL REPRESSOR ALLR"/>
    <property type="match status" value="1"/>
</dbReference>
<dbReference type="PANTHER" id="PTHR30136">
    <property type="entry name" value="HELIX-TURN-HELIX TRANSCRIPTIONAL REGULATOR, ICLR FAMILY"/>
    <property type="match status" value="1"/>
</dbReference>
<gene>
    <name evidence="6" type="ORF">M3202_20910</name>
</gene>
<dbReference type="Pfam" id="PF09339">
    <property type="entry name" value="HTH_IclR"/>
    <property type="match status" value="1"/>
</dbReference>
<evidence type="ECO:0000313" key="7">
    <source>
        <dbReference type="Proteomes" id="UP001139179"/>
    </source>
</evidence>
<dbReference type="AlphaFoldDB" id="A0A9X2IQN1"/>
<feature type="domain" description="IclR-ED" evidence="5">
    <location>
        <begin position="72"/>
        <end position="258"/>
    </location>
</feature>
<dbReference type="SUPFAM" id="SSF55781">
    <property type="entry name" value="GAF domain-like"/>
    <property type="match status" value="1"/>
</dbReference>
<evidence type="ECO:0000313" key="6">
    <source>
        <dbReference type="EMBL" id="MCM3716510.1"/>
    </source>
</evidence>
<evidence type="ECO:0000256" key="2">
    <source>
        <dbReference type="ARBA" id="ARBA00023125"/>
    </source>
</evidence>
<name>A0A9X2IQN1_9BACI</name>
<dbReference type="InterPro" id="IPR036388">
    <property type="entry name" value="WH-like_DNA-bd_sf"/>
</dbReference>
<evidence type="ECO:0000259" key="4">
    <source>
        <dbReference type="PROSITE" id="PS51077"/>
    </source>
</evidence>
<reference evidence="6" key="1">
    <citation type="submission" date="2022-05" db="EMBL/GenBank/DDBJ databases">
        <title>Comparative Genomics of Spacecraft Associated Microbes.</title>
        <authorList>
            <person name="Tran M.T."/>
            <person name="Wright A."/>
            <person name="Seuylemezian A."/>
            <person name="Eisen J."/>
            <person name="Coil D."/>
        </authorList>
    </citation>
    <scope>NUCLEOTIDE SEQUENCE</scope>
    <source>
        <strain evidence="6">214.1.1</strain>
    </source>
</reference>
<dbReference type="GO" id="GO:0045892">
    <property type="term" value="P:negative regulation of DNA-templated transcription"/>
    <property type="evidence" value="ECO:0007669"/>
    <property type="project" value="TreeGrafter"/>
</dbReference>
<dbReference type="GO" id="GO:0003677">
    <property type="term" value="F:DNA binding"/>
    <property type="evidence" value="ECO:0007669"/>
    <property type="project" value="UniProtKB-KW"/>
</dbReference>
<keyword evidence="2" id="KW-0238">DNA-binding</keyword>
<dbReference type="InterPro" id="IPR005471">
    <property type="entry name" value="Tscrpt_reg_IclR_N"/>
</dbReference>
<feature type="domain" description="HTH iclR-type" evidence="4">
    <location>
        <begin position="11"/>
        <end position="71"/>
    </location>
</feature>
<dbReference type="Pfam" id="PF01614">
    <property type="entry name" value="IclR_C"/>
    <property type="match status" value="1"/>
</dbReference>
<accession>A0A9X2IQN1</accession>
<dbReference type="SUPFAM" id="SSF46785">
    <property type="entry name" value="Winged helix' DNA-binding domain"/>
    <property type="match status" value="1"/>
</dbReference>
<dbReference type="InterPro" id="IPR014757">
    <property type="entry name" value="Tscrpt_reg_IclR_C"/>
</dbReference>
<dbReference type="Gene3D" id="3.30.450.40">
    <property type="match status" value="1"/>
</dbReference>
<comment type="caution">
    <text evidence="6">The sequence shown here is derived from an EMBL/GenBank/DDBJ whole genome shotgun (WGS) entry which is preliminary data.</text>
</comment>
<protein>
    <submittedName>
        <fullName evidence="6">IclR family transcriptional regulator</fullName>
    </submittedName>
</protein>
<dbReference type="PROSITE" id="PS51077">
    <property type="entry name" value="HTH_ICLR"/>
    <property type="match status" value="1"/>
</dbReference>
<dbReference type="InterPro" id="IPR050707">
    <property type="entry name" value="HTH_MetabolicPath_Reg"/>
</dbReference>
<dbReference type="PROSITE" id="PS51078">
    <property type="entry name" value="ICLR_ED"/>
    <property type="match status" value="1"/>
</dbReference>
<evidence type="ECO:0000259" key="5">
    <source>
        <dbReference type="PROSITE" id="PS51078"/>
    </source>
</evidence>
<dbReference type="Gene3D" id="1.10.10.10">
    <property type="entry name" value="Winged helix-like DNA-binding domain superfamily/Winged helix DNA-binding domain"/>
    <property type="match status" value="1"/>
</dbReference>
<dbReference type="GO" id="GO:0003700">
    <property type="term" value="F:DNA-binding transcription factor activity"/>
    <property type="evidence" value="ECO:0007669"/>
    <property type="project" value="TreeGrafter"/>
</dbReference>
<organism evidence="6 7">
    <name type="scientific">Halalkalibacter oceani</name>
    <dbReference type="NCBI Taxonomy" id="1653776"/>
    <lineage>
        <taxon>Bacteria</taxon>
        <taxon>Bacillati</taxon>
        <taxon>Bacillota</taxon>
        <taxon>Bacilli</taxon>
        <taxon>Bacillales</taxon>
        <taxon>Bacillaceae</taxon>
        <taxon>Halalkalibacter</taxon>
    </lineage>
</organism>
<dbReference type="SMART" id="SM00346">
    <property type="entry name" value="HTH_ICLR"/>
    <property type="match status" value="1"/>
</dbReference>
<evidence type="ECO:0000256" key="1">
    <source>
        <dbReference type="ARBA" id="ARBA00023015"/>
    </source>
</evidence>
<keyword evidence="7" id="KW-1185">Reference proteome</keyword>
<proteinExistence type="predicted"/>
<dbReference type="InterPro" id="IPR029016">
    <property type="entry name" value="GAF-like_dom_sf"/>
</dbReference>
<keyword evidence="1" id="KW-0805">Transcription regulation</keyword>
<dbReference type="RefSeq" id="WP_251225160.1">
    <property type="nucleotide sequence ID" value="NZ_JAMBOL010000040.1"/>
</dbReference>
<sequence>MEQKSLNSNMSRSVYRALSILNTIGGTSKGISEISKELSISKGTIFSLMKTLEAMEFVKQDPDTEKYMLGSNILRLASQQITNLDIVQISKPFLQELSDELGEIAHLGVRDGFSALYLVKTESQKVHRMLKLYTNAGSFSPLHCTCMGKIVLASMTAEEIEEYFQGRELQQYTPKTIIDKDKLFAEIKDVHQKGYAVNLGEYEEGVYSVAVPVKDTDNRIIAGINVVIPSARMPVEKIPYYFNRLKQVADTITMSLFPR</sequence>
<dbReference type="Proteomes" id="UP001139179">
    <property type="component" value="Unassembled WGS sequence"/>
</dbReference>